<keyword evidence="3" id="KW-1185">Reference proteome</keyword>
<comment type="caution">
    <text evidence="2">The sequence shown here is derived from an EMBL/GenBank/DDBJ whole genome shotgun (WGS) entry which is preliminary data.</text>
</comment>
<reference evidence="3" key="1">
    <citation type="journal article" date="2014" name="FEMS Microbiol. Lett.">
        <title>Draft Genomic DNA Sequence of the Facultatively Methylotrophic Bacterium Acidomonas methanolica type strain MB58.</title>
        <authorList>
            <person name="Higashiura N."/>
            <person name="Hadano H."/>
            <person name="Hirakawa H."/>
            <person name="Matsutani M."/>
            <person name="Takabe S."/>
            <person name="Matsushita K."/>
            <person name="Azuma Y."/>
        </authorList>
    </citation>
    <scope>NUCLEOTIDE SEQUENCE [LARGE SCALE GENOMIC DNA]</scope>
    <source>
        <strain evidence="3">MB58</strain>
    </source>
</reference>
<organism evidence="2 3">
    <name type="scientific">Acidomonas methanolica NBRC 104435</name>
    <dbReference type="NCBI Taxonomy" id="1231351"/>
    <lineage>
        <taxon>Bacteria</taxon>
        <taxon>Pseudomonadati</taxon>
        <taxon>Pseudomonadota</taxon>
        <taxon>Alphaproteobacteria</taxon>
        <taxon>Acetobacterales</taxon>
        <taxon>Acetobacteraceae</taxon>
        <taxon>Acidomonas</taxon>
    </lineage>
</organism>
<dbReference type="AlphaFoldDB" id="A0A023D888"/>
<dbReference type="Proteomes" id="UP000019760">
    <property type="component" value="Unassembled WGS sequence"/>
</dbReference>
<protein>
    <recommendedName>
        <fullName evidence="1">Glycine-rich domain-containing protein</fullName>
    </recommendedName>
</protein>
<feature type="domain" description="Glycine-rich" evidence="1">
    <location>
        <begin position="91"/>
        <end position="286"/>
    </location>
</feature>
<evidence type="ECO:0000313" key="2">
    <source>
        <dbReference type="EMBL" id="GAJ30021.1"/>
    </source>
</evidence>
<dbReference type="RefSeq" id="WP_052512075.1">
    <property type="nucleotide sequence ID" value="NZ_BAND01000098.1"/>
</dbReference>
<proteinExistence type="predicted"/>
<name>A0A023D888_ACIMT</name>
<dbReference type="Pfam" id="PF21722">
    <property type="entry name" value="Gly_rich_2"/>
    <property type="match status" value="1"/>
</dbReference>
<gene>
    <name evidence="2" type="ORF">Amme_099_006</name>
</gene>
<evidence type="ECO:0000259" key="1">
    <source>
        <dbReference type="Pfam" id="PF21722"/>
    </source>
</evidence>
<evidence type="ECO:0000313" key="3">
    <source>
        <dbReference type="Proteomes" id="UP000019760"/>
    </source>
</evidence>
<dbReference type="EMBL" id="BAND01000098">
    <property type="protein sequence ID" value="GAJ30021.1"/>
    <property type="molecule type" value="Genomic_DNA"/>
</dbReference>
<accession>A0A023D888</accession>
<dbReference type="OrthoDB" id="7285523at2"/>
<sequence>MDYTTAPGYVLDAEGRRRIVARDLANNVPGTSATGVDIDALVCEAMNVIEGLAGLTGSAANLTQLGQAITSLIATDVRLLSTALEWQAVTAVGPTSIAIPSWATRVEIRAIGGGGAGSDSNVAAPSSGSFAGSGGGGGAYAWGTYAVSAATASELVVIVGAGGTLQGNGGASSVSYNSATLVTADGGQGGAFYAAEGSAGGNGGAATGGTKWNLTGGWGGDGQSNSYIFSGYGADGPWGGGGRADNAGGLSGTAPGAGGGGAYSDSSSGGTALGGNGADGIVLYRFLP</sequence>
<reference evidence="2 3" key="2">
    <citation type="journal article" date="2014" name="FEMS Microbiol. Lett.">
        <title>Draft genomic DNA sequence of the facultatively methylotrophic bacterium Acidomonas methanolica type strain MB58.</title>
        <authorList>
            <person name="Higashiura N."/>
            <person name="Hadano H."/>
            <person name="Hirakawa H."/>
            <person name="Matsutani M."/>
            <person name="Takabe S."/>
            <person name="Matsushita K."/>
            <person name="Azuma Y."/>
        </authorList>
    </citation>
    <scope>NUCLEOTIDE SEQUENCE [LARGE SCALE GENOMIC DNA]</scope>
    <source>
        <strain evidence="2 3">MB58</strain>
    </source>
</reference>
<dbReference type="InterPro" id="IPR049304">
    <property type="entry name" value="Gly_rich_dom"/>
</dbReference>